<dbReference type="Gene3D" id="3.30.2350.10">
    <property type="entry name" value="Pseudouridine synthase"/>
    <property type="match status" value="1"/>
</dbReference>
<gene>
    <name evidence="5 8" type="primary">truB</name>
    <name evidence="8" type="ORF">Z968_02450</name>
</gene>
<dbReference type="GO" id="GO:0160148">
    <property type="term" value="F:tRNA pseudouridine(55) synthase activity"/>
    <property type="evidence" value="ECO:0007669"/>
    <property type="project" value="UniProtKB-EC"/>
</dbReference>
<evidence type="ECO:0000256" key="4">
    <source>
        <dbReference type="ARBA" id="ARBA00023235"/>
    </source>
</evidence>
<dbReference type="EC" id="5.4.99.25" evidence="5"/>
<dbReference type="GO" id="GO:1990481">
    <property type="term" value="P:mRNA pseudouridine synthesis"/>
    <property type="evidence" value="ECO:0007669"/>
    <property type="project" value="TreeGrafter"/>
</dbReference>
<evidence type="ECO:0000259" key="7">
    <source>
        <dbReference type="Pfam" id="PF16198"/>
    </source>
</evidence>
<dbReference type="PANTHER" id="PTHR13767:SF2">
    <property type="entry name" value="PSEUDOURIDYLATE SYNTHASE TRUB1"/>
    <property type="match status" value="1"/>
</dbReference>
<sequence>MDGILNVYKPIGITSFDVVRQIKKITGIKRIGHTGTLDPLACGVLPICIGKGTKVVDYLMKDFKVYDATLKLGIVTDTYDREGKELSSNEVNVSLNEIKDTINSFLGDSFQIPPMYSALKVNGKRLYELAREGKEIEREARPITIYDINILNIKIPYVKFTVKCSKGTYIRSLCYDIGNNLKCGATMWELERVQSGVFTKENSIALDKLTTDNINNHIISIDESLNQYDKAFVSSKCEKLLVNGVRIGDKRLIPNIDIDKMYRIYTEDNKFLGLGLRNSKGLKIEKLLL</sequence>
<comment type="similarity">
    <text evidence="2 5">Belongs to the pseudouridine synthase TruB family. Type 1 subfamily.</text>
</comment>
<evidence type="ECO:0000256" key="3">
    <source>
        <dbReference type="ARBA" id="ARBA00022694"/>
    </source>
</evidence>
<feature type="domain" description="tRNA pseudouridylate synthase B C-terminal" evidence="7">
    <location>
        <begin position="171"/>
        <end position="211"/>
    </location>
</feature>
<comment type="function">
    <text evidence="5">Responsible for synthesis of pseudouridine from uracil-55 in the psi GC loop of transfer RNAs.</text>
</comment>
<reference evidence="8 9" key="1">
    <citation type="submission" date="2014-01" db="EMBL/GenBank/DDBJ databases">
        <title>Plasmidome dynamics in the species complex Clostridium novyi sensu lato converts strains of independent lineages into distinctly different pathogens.</title>
        <authorList>
            <person name="Skarin H."/>
            <person name="Segerman B."/>
        </authorList>
    </citation>
    <scope>NUCLEOTIDE SEQUENCE [LARGE SCALE GENOMIC DNA]</scope>
    <source>
        <strain evidence="8 9">4552</strain>
    </source>
</reference>
<dbReference type="InterPro" id="IPR002501">
    <property type="entry name" value="PsdUridine_synth_N"/>
</dbReference>
<evidence type="ECO:0000256" key="1">
    <source>
        <dbReference type="ARBA" id="ARBA00000385"/>
    </source>
</evidence>
<evidence type="ECO:0000313" key="8">
    <source>
        <dbReference type="EMBL" id="KGM97725.1"/>
    </source>
</evidence>
<keyword evidence="4 5" id="KW-0413">Isomerase</keyword>
<evidence type="ECO:0000256" key="5">
    <source>
        <dbReference type="HAMAP-Rule" id="MF_01080"/>
    </source>
</evidence>
<dbReference type="GO" id="GO:0003723">
    <property type="term" value="F:RNA binding"/>
    <property type="evidence" value="ECO:0007669"/>
    <property type="project" value="InterPro"/>
</dbReference>
<dbReference type="CDD" id="cd02573">
    <property type="entry name" value="PseudoU_synth_EcTruB"/>
    <property type="match status" value="1"/>
</dbReference>
<dbReference type="OrthoDB" id="9802309at2"/>
<dbReference type="NCBIfam" id="TIGR00431">
    <property type="entry name" value="TruB"/>
    <property type="match status" value="1"/>
</dbReference>
<dbReference type="HAMAP" id="MF_01080">
    <property type="entry name" value="TruB_bact"/>
    <property type="match status" value="1"/>
</dbReference>
<name>A0A0A0IDS9_CLONO</name>
<keyword evidence="3 5" id="KW-0819">tRNA processing</keyword>
<dbReference type="RefSeq" id="WP_039252851.1">
    <property type="nucleotide sequence ID" value="NZ_JENJ01000007.1"/>
</dbReference>
<dbReference type="InterPro" id="IPR020103">
    <property type="entry name" value="PsdUridine_synth_cat_dom_sf"/>
</dbReference>
<comment type="catalytic activity">
    <reaction evidence="1 5">
        <text>uridine(55) in tRNA = pseudouridine(55) in tRNA</text>
        <dbReference type="Rhea" id="RHEA:42532"/>
        <dbReference type="Rhea" id="RHEA-COMP:10101"/>
        <dbReference type="Rhea" id="RHEA-COMP:10102"/>
        <dbReference type="ChEBI" id="CHEBI:65314"/>
        <dbReference type="ChEBI" id="CHEBI:65315"/>
        <dbReference type="EC" id="5.4.99.25"/>
    </reaction>
</comment>
<dbReference type="GO" id="GO:0031119">
    <property type="term" value="P:tRNA pseudouridine synthesis"/>
    <property type="evidence" value="ECO:0007669"/>
    <property type="project" value="UniProtKB-UniRule"/>
</dbReference>
<dbReference type="InterPro" id="IPR032819">
    <property type="entry name" value="TruB_C"/>
</dbReference>
<dbReference type="Pfam" id="PF01509">
    <property type="entry name" value="TruB_N"/>
    <property type="match status" value="1"/>
</dbReference>
<accession>A0A0A0IDS9</accession>
<dbReference type="AlphaFoldDB" id="A0A0A0IDS9"/>
<dbReference type="PANTHER" id="PTHR13767">
    <property type="entry name" value="TRNA-PSEUDOURIDINE SYNTHASE"/>
    <property type="match status" value="1"/>
</dbReference>
<dbReference type="InterPro" id="IPR014780">
    <property type="entry name" value="tRNA_psdUridine_synth_TruB"/>
</dbReference>
<evidence type="ECO:0000313" key="9">
    <source>
        <dbReference type="Proteomes" id="UP000030012"/>
    </source>
</evidence>
<feature type="active site" description="Nucleophile" evidence="5">
    <location>
        <position position="38"/>
    </location>
</feature>
<dbReference type="EMBL" id="JENJ01000007">
    <property type="protein sequence ID" value="KGM97725.1"/>
    <property type="molecule type" value="Genomic_DNA"/>
</dbReference>
<dbReference type="SUPFAM" id="SSF55120">
    <property type="entry name" value="Pseudouridine synthase"/>
    <property type="match status" value="1"/>
</dbReference>
<evidence type="ECO:0000256" key="2">
    <source>
        <dbReference type="ARBA" id="ARBA00005642"/>
    </source>
</evidence>
<comment type="caution">
    <text evidence="8">The sequence shown here is derived from an EMBL/GenBank/DDBJ whole genome shotgun (WGS) entry which is preliminary data.</text>
</comment>
<organism evidence="8 9">
    <name type="scientific">Clostridium novyi A str. 4552</name>
    <dbReference type="NCBI Taxonomy" id="1444289"/>
    <lineage>
        <taxon>Bacteria</taxon>
        <taxon>Bacillati</taxon>
        <taxon>Bacillota</taxon>
        <taxon>Clostridia</taxon>
        <taxon>Eubacteriales</taxon>
        <taxon>Clostridiaceae</taxon>
        <taxon>Clostridium</taxon>
    </lineage>
</organism>
<protein>
    <recommendedName>
        <fullName evidence="5">tRNA pseudouridine synthase B</fullName>
        <ecNumber evidence="5">5.4.99.25</ecNumber>
    </recommendedName>
    <alternativeName>
        <fullName evidence="5">tRNA pseudouridine(55) synthase</fullName>
        <shortName evidence="5">Psi55 synthase</shortName>
    </alternativeName>
    <alternativeName>
        <fullName evidence="5">tRNA pseudouridylate synthase</fullName>
    </alternativeName>
    <alternativeName>
        <fullName evidence="5">tRNA-uridine isomerase</fullName>
    </alternativeName>
</protein>
<dbReference type="Pfam" id="PF16198">
    <property type="entry name" value="TruB_C_2"/>
    <property type="match status" value="1"/>
</dbReference>
<feature type="domain" description="Pseudouridine synthase II N-terminal" evidence="6">
    <location>
        <begin position="23"/>
        <end position="170"/>
    </location>
</feature>
<dbReference type="Proteomes" id="UP000030012">
    <property type="component" value="Unassembled WGS sequence"/>
</dbReference>
<proteinExistence type="inferred from homology"/>
<evidence type="ECO:0000259" key="6">
    <source>
        <dbReference type="Pfam" id="PF01509"/>
    </source>
</evidence>